<proteinExistence type="predicted"/>
<dbReference type="Proteomes" id="UP000516437">
    <property type="component" value="Chromosome 4"/>
</dbReference>
<keyword evidence="3" id="KW-1185">Reference proteome</keyword>
<dbReference type="EMBL" id="RXIC02000022">
    <property type="protein sequence ID" value="KAB1215681.1"/>
    <property type="molecule type" value="Genomic_DNA"/>
</dbReference>
<protein>
    <submittedName>
        <fullName evidence="2">Uncharacterized protein</fullName>
    </submittedName>
</protein>
<dbReference type="AlphaFoldDB" id="A0A6A1VRZ4"/>
<organism evidence="2 3">
    <name type="scientific">Morella rubra</name>
    <name type="common">Chinese bayberry</name>
    <dbReference type="NCBI Taxonomy" id="262757"/>
    <lineage>
        <taxon>Eukaryota</taxon>
        <taxon>Viridiplantae</taxon>
        <taxon>Streptophyta</taxon>
        <taxon>Embryophyta</taxon>
        <taxon>Tracheophyta</taxon>
        <taxon>Spermatophyta</taxon>
        <taxon>Magnoliopsida</taxon>
        <taxon>eudicotyledons</taxon>
        <taxon>Gunneridae</taxon>
        <taxon>Pentapetalae</taxon>
        <taxon>rosids</taxon>
        <taxon>fabids</taxon>
        <taxon>Fagales</taxon>
        <taxon>Myricaceae</taxon>
        <taxon>Morella</taxon>
    </lineage>
</organism>
<evidence type="ECO:0000313" key="2">
    <source>
        <dbReference type="EMBL" id="KAB1215681.1"/>
    </source>
</evidence>
<evidence type="ECO:0000313" key="3">
    <source>
        <dbReference type="Proteomes" id="UP000516437"/>
    </source>
</evidence>
<feature type="compositionally biased region" description="Basic residues" evidence="1">
    <location>
        <begin position="209"/>
        <end position="221"/>
    </location>
</feature>
<gene>
    <name evidence="2" type="ORF">CJ030_MR4G009227</name>
</gene>
<comment type="caution">
    <text evidence="2">The sequence shown here is derived from an EMBL/GenBank/DDBJ whole genome shotgun (WGS) entry which is preliminary data.</text>
</comment>
<feature type="compositionally biased region" description="Basic and acidic residues" evidence="1">
    <location>
        <begin position="222"/>
        <end position="231"/>
    </location>
</feature>
<reference evidence="2 3" key="1">
    <citation type="journal article" date="2019" name="Plant Biotechnol. J.">
        <title>The red bayberry genome and genetic basis of sex determination.</title>
        <authorList>
            <person name="Jia H.M."/>
            <person name="Jia H.J."/>
            <person name="Cai Q.L."/>
            <person name="Wang Y."/>
            <person name="Zhao H.B."/>
            <person name="Yang W.F."/>
            <person name="Wang G.Y."/>
            <person name="Li Y.H."/>
            <person name="Zhan D.L."/>
            <person name="Shen Y.T."/>
            <person name="Niu Q.F."/>
            <person name="Chang L."/>
            <person name="Qiu J."/>
            <person name="Zhao L."/>
            <person name="Xie H.B."/>
            <person name="Fu W.Y."/>
            <person name="Jin J."/>
            <person name="Li X.W."/>
            <person name="Jiao Y."/>
            <person name="Zhou C.C."/>
            <person name="Tu T."/>
            <person name="Chai C.Y."/>
            <person name="Gao J.L."/>
            <person name="Fan L.J."/>
            <person name="van de Weg E."/>
            <person name="Wang J.Y."/>
            <person name="Gao Z.S."/>
        </authorList>
    </citation>
    <scope>NUCLEOTIDE SEQUENCE [LARGE SCALE GENOMIC DNA]</scope>
    <source>
        <tissue evidence="2">Leaves</tissue>
    </source>
</reference>
<sequence>MASFPPSPTTLFVSTKLSLFISAVNSSRVGPASAALADPCCKKPDVFLFFLLAKRCRLFLFHAFLHRPAGTLYTARITRFITVHGQQQHTAAHSAAVPPATSPSRRFGFGSVFATLALSASRGCCRRCTGVDRSRTSRFISGQPSQRSEDLGIKDDPRSAFGLIEQGLDPNKDWIPTRIGCSREKKHRRNDHDRLRIISPGPPKSISAKSKRNGRNFHRGHTTGEKKTREN</sequence>
<name>A0A6A1VRZ4_9ROSI</name>
<evidence type="ECO:0000256" key="1">
    <source>
        <dbReference type="SAM" id="MobiDB-lite"/>
    </source>
</evidence>
<feature type="region of interest" description="Disordered" evidence="1">
    <location>
        <begin position="182"/>
        <end position="231"/>
    </location>
</feature>
<accession>A0A6A1VRZ4</accession>